<dbReference type="SUPFAM" id="SSF109635">
    <property type="entry name" value="DnaK suppressor protein DksA, alpha-hairpin domain"/>
    <property type="match status" value="1"/>
</dbReference>
<dbReference type="Pfam" id="PF01258">
    <property type="entry name" value="zf-dskA_traR"/>
    <property type="match status" value="1"/>
</dbReference>
<dbReference type="Gene3D" id="1.20.120.910">
    <property type="entry name" value="DksA, coiled-coil domain"/>
    <property type="match status" value="1"/>
</dbReference>
<reference evidence="6 7" key="1">
    <citation type="submission" date="2017-10" db="EMBL/GenBank/DDBJ databases">
        <title>Genomics of the genus Arcobacter.</title>
        <authorList>
            <person name="Perez-Cataluna A."/>
            <person name="Figueras M.J."/>
        </authorList>
    </citation>
    <scope>NUCLEOTIDE SEQUENCE [LARGE SCALE GENOMIC DNA]</scope>
    <source>
        <strain evidence="6 7">DSM 24636</strain>
    </source>
</reference>
<evidence type="ECO:0000256" key="4">
    <source>
        <dbReference type="PROSITE-ProRule" id="PRU00510"/>
    </source>
</evidence>
<comment type="caution">
    <text evidence="6">The sequence shown here is derived from an EMBL/GenBank/DDBJ whole genome shotgun (WGS) entry which is preliminary data.</text>
</comment>
<dbReference type="OrthoDB" id="9803742at2"/>
<feature type="domain" description="Zinc finger DksA/TraR C4-type" evidence="5">
    <location>
        <begin position="83"/>
        <end position="116"/>
    </location>
</feature>
<name>A0A4Q0XVE6_9BACT</name>
<evidence type="ECO:0000313" key="6">
    <source>
        <dbReference type="EMBL" id="RXJ61550.1"/>
    </source>
</evidence>
<dbReference type="PROSITE" id="PS01102">
    <property type="entry name" value="ZF_DKSA_1"/>
    <property type="match status" value="1"/>
</dbReference>
<dbReference type="PANTHER" id="PTHR33823:SF4">
    <property type="entry name" value="GENERAL STRESS PROTEIN 16O"/>
    <property type="match status" value="1"/>
</dbReference>
<dbReference type="RefSeq" id="WP_044419313.1">
    <property type="nucleotide sequence ID" value="NZ_CP041070.1"/>
</dbReference>
<evidence type="ECO:0000256" key="3">
    <source>
        <dbReference type="ARBA" id="ARBA00022833"/>
    </source>
</evidence>
<feature type="zinc finger region" description="dksA C4-type" evidence="4">
    <location>
        <begin position="89"/>
        <end position="113"/>
    </location>
</feature>
<gene>
    <name evidence="6" type="ORF">CRV06_13250</name>
</gene>
<dbReference type="Proteomes" id="UP000290191">
    <property type="component" value="Unassembled WGS sequence"/>
</dbReference>
<dbReference type="AlphaFoldDB" id="A0A4Q0XVE6"/>
<organism evidence="6 7">
    <name type="scientific">Halarcobacter anaerophilus</name>
    <dbReference type="NCBI Taxonomy" id="877500"/>
    <lineage>
        <taxon>Bacteria</taxon>
        <taxon>Pseudomonadati</taxon>
        <taxon>Campylobacterota</taxon>
        <taxon>Epsilonproteobacteria</taxon>
        <taxon>Campylobacterales</taxon>
        <taxon>Arcobacteraceae</taxon>
        <taxon>Halarcobacter</taxon>
    </lineage>
</organism>
<keyword evidence="3" id="KW-0862">Zinc</keyword>
<dbReference type="EMBL" id="PDKO01000014">
    <property type="protein sequence ID" value="RXJ61550.1"/>
    <property type="molecule type" value="Genomic_DNA"/>
</dbReference>
<dbReference type="NCBIfam" id="NF033459">
    <property type="entry name" value="DksA_like"/>
    <property type="match status" value="1"/>
</dbReference>
<dbReference type="SUPFAM" id="SSF57716">
    <property type="entry name" value="Glucocorticoid receptor-like (DNA-binding domain)"/>
    <property type="match status" value="1"/>
</dbReference>
<protein>
    <submittedName>
        <fullName evidence="6">Molecular chaperone DnaK suppressor DksA</fullName>
    </submittedName>
</protein>
<dbReference type="STRING" id="877500.GCA_000935065_03216"/>
<keyword evidence="7" id="KW-1185">Reference proteome</keyword>
<dbReference type="InterPro" id="IPR020458">
    <property type="entry name" value="Znf_DskA_TraR_CS"/>
</dbReference>
<accession>A0A4Q0XVE6</accession>
<keyword evidence="1" id="KW-0479">Metal-binding</keyword>
<dbReference type="PROSITE" id="PS51128">
    <property type="entry name" value="ZF_DKSA_2"/>
    <property type="match status" value="1"/>
</dbReference>
<dbReference type="InterPro" id="IPR000962">
    <property type="entry name" value="Znf_DskA_TraR"/>
</dbReference>
<evidence type="ECO:0000313" key="7">
    <source>
        <dbReference type="Proteomes" id="UP000290191"/>
    </source>
</evidence>
<dbReference type="InterPro" id="IPR037187">
    <property type="entry name" value="DnaK_N"/>
</dbReference>
<sequence>MPRELNQKQVEEIHNLLLESKKNIESTLNTISDSHNDLSNMDLNDDGDFAAASRDYNNDIHIKKQQVEELALIDHALSKIEKGTYTGLCEMCDSEIGMKRLRVKPYAKYCIDCRSYIDKK</sequence>
<proteinExistence type="predicted"/>
<dbReference type="PANTHER" id="PTHR33823">
    <property type="entry name" value="RNA POLYMERASE-BINDING TRANSCRIPTION FACTOR DKSA-RELATED"/>
    <property type="match status" value="1"/>
</dbReference>
<keyword evidence="2" id="KW-0863">Zinc-finger</keyword>
<evidence type="ECO:0000259" key="5">
    <source>
        <dbReference type="Pfam" id="PF01258"/>
    </source>
</evidence>
<evidence type="ECO:0000256" key="1">
    <source>
        <dbReference type="ARBA" id="ARBA00022723"/>
    </source>
</evidence>
<dbReference type="GO" id="GO:0008270">
    <property type="term" value="F:zinc ion binding"/>
    <property type="evidence" value="ECO:0007669"/>
    <property type="project" value="UniProtKB-KW"/>
</dbReference>
<evidence type="ECO:0000256" key="2">
    <source>
        <dbReference type="ARBA" id="ARBA00022771"/>
    </source>
</evidence>